<evidence type="ECO:0000313" key="3">
    <source>
        <dbReference type="Proteomes" id="UP000474104"/>
    </source>
</evidence>
<evidence type="ECO:0000313" key="1">
    <source>
        <dbReference type="EMBL" id="NDO68018.1"/>
    </source>
</evidence>
<organism evidence="2 3">
    <name type="scientific">Schaedlerella arabinosiphila</name>
    <dbReference type="NCBI Taxonomy" id="2044587"/>
    <lineage>
        <taxon>Bacteria</taxon>
        <taxon>Bacillati</taxon>
        <taxon>Bacillota</taxon>
        <taxon>Clostridia</taxon>
        <taxon>Lachnospirales</taxon>
        <taxon>Lachnospiraceae</taxon>
        <taxon>Schaedlerella</taxon>
    </lineage>
</organism>
<protein>
    <submittedName>
        <fullName evidence="2">Uncharacterized protein</fullName>
    </submittedName>
</protein>
<name>A0A9X5CCQ9_9FIRM</name>
<dbReference type="Proteomes" id="UP000474104">
    <property type="component" value="Unassembled WGS sequence"/>
</dbReference>
<gene>
    <name evidence="1" type="ORF">FMM80_04560</name>
    <name evidence="2" type="ORF">FMM80_27955</name>
</gene>
<accession>A0A9X5CCQ9</accession>
<dbReference type="EMBL" id="VIRB01000159">
    <property type="protein sequence ID" value="NDO72254.1"/>
    <property type="molecule type" value="Genomic_DNA"/>
</dbReference>
<evidence type="ECO:0000313" key="2">
    <source>
        <dbReference type="EMBL" id="NDO72254.1"/>
    </source>
</evidence>
<reference evidence="2 3" key="1">
    <citation type="submission" date="2019-07" db="EMBL/GenBank/DDBJ databases">
        <title>Draft genome sequences of 15 bacterial species constituting the stable defined intestinal microbiota of the GM15 gnotobiotic mouse model.</title>
        <authorList>
            <person name="Elie C."/>
            <person name="Mathieu A."/>
            <person name="Saliou A."/>
            <person name="Darnaud M."/>
            <person name="Leulier F."/>
            <person name="Tamellini A."/>
        </authorList>
    </citation>
    <scope>NUCLEOTIDE SEQUENCE [LARGE SCALE GENOMIC DNA]</scope>
    <source>
        <strain evidence="3">ASF 502</strain>
        <strain evidence="2">MD300</strain>
    </source>
</reference>
<feature type="non-terminal residue" evidence="2">
    <location>
        <position position="60"/>
    </location>
</feature>
<proteinExistence type="predicted"/>
<dbReference type="AlphaFoldDB" id="A0A9X5CCQ9"/>
<dbReference type="EMBL" id="VIRB01000034">
    <property type="protein sequence ID" value="NDO68018.1"/>
    <property type="molecule type" value="Genomic_DNA"/>
</dbReference>
<comment type="caution">
    <text evidence="2">The sequence shown here is derived from an EMBL/GenBank/DDBJ whole genome shotgun (WGS) entry which is preliminary data.</text>
</comment>
<sequence>MIKHWQSMQNYKHFLRESKVHFDSSERGRLHTELWKPWQKLRLFDTDKAMEFLLPFYSST</sequence>